<sequence length="43" mass="4792">LPPSSSHEFLACYFLVDICVHTQRTIYRPTPGSRILTSLVKSG</sequence>
<gene>
    <name evidence="1" type="ORF">T4E_11974</name>
</gene>
<evidence type="ECO:0000313" key="2">
    <source>
        <dbReference type="Proteomes" id="UP000054815"/>
    </source>
</evidence>
<reference evidence="1 2" key="1">
    <citation type="submission" date="2015-01" db="EMBL/GenBank/DDBJ databases">
        <title>Evolution of Trichinella species and genotypes.</title>
        <authorList>
            <person name="Korhonen P.K."/>
            <person name="Edoardo P."/>
            <person name="Giuseppe L.R."/>
            <person name="Gasser R.B."/>
        </authorList>
    </citation>
    <scope>NUCLEOTIDE SEQUENCE [LARGE SCALE GENOMIC DNA]</scope>
    <source>
        <strain evidence="1">ISS141</strain>
    </source>
</reference>
<protein>
    <submittedName>
        <fullName evidence="1">Uncharacterized protein</fullName>
    </submittedName>
</protein>
<feature type="non-terminal residue" evidence="1">
    <location>
        <position position="1"/>
    </location>
</feature>
<dbReference type="Proteomes" id="UP000054815">
    <property type="component" value="Unassembled WGS sequence"/>
</dbReference>
<proteinExistence type="predicted"/>
<accession>A0A0V0W308</accession>
<dbReference type="EMBL" id="JYDU01001253">
    <property type="protein sequence ID" value="KRX70140.1"/>
    <property type="molecule type" value="Genomic_DNA"/>
</dbReference>
<organism evidence="1 2">
    <name type="scientific">Trichinella pseudospiralis</name>
    <name type="common">Parasitic roundworm</name>
    <dbReference type="NCBI Taxonomy" id="6337"/>
    <lineage>
        <taxon>Eukaryota</taxon>
        <taxon>Metazoa</taxon>
        <taxon>Ecdysozoa</taxon>
        <taxon>Nematoda</taxon>
        <taxon>Enoplea</taxon>
        <taxon>Dorylaimia</taxon>
        <taxon>Trichinellida</taxon>
        <taxon>Trichinellidae</taxon>
        <taxon>Trichinella</taxon>
    </lineage>
</organism>
<dbReference type="AlphaFoldDB" id="A0A0V0W308"/>
<comment type="caution">
    <text evidence="1">The sequence shown here is derived from an EMBL/GenBank/DDBJ whole genome shotgun (WGS) entry which is preliminary data.</text>
</comment>
<name>A0A0V0W308_TRIPS</name>
<evidence type="ECO:0000313" key="1">
    <source>
        <dbReference type="EMBL" id="KRX70140.1"/>
    </source>
</evidence>